<organism evidence="2 3">
    <name type="scientific">Prosthecobacter dejongeii</name>
    <dbReference type="NCBI Taxonomy" id="48465"/>
    <lineage>
        <taxon>Bacteria</taxon>
        <taxon>Pseudomonadati</taxon>
        <taxon>Verrucomicrobiota</taxon>
        <taxon>Verrucomicrobiia</taxon>
        <taxon>Verrucomicrobiales</taxon>
        <taxon>Verrucomicrobiaceae</taxon>
        <taxon>Prosthecobacter</taxon>
    </lineage>
</organism>
<dbReference type="EMBL" id="JACHIF010000009">
    <property type="protein sequence ID" value="MBB5039529.1"/>
    <property type="molecule type" value="Genomic_DNA"/>
</dbReference>
<keyword evidence="1" id="KW-0732">Signal</keyword>
<feature type="chain" id="PRO_5030798346" evidence="1">
    <location>
        <begin position="27"/>
        <end position="599"/>
    </location>
</feature>
<dbReference type="AlphaFoldDB" id="A0A7W8DR71"/>
<keyword evidence="3" id="KW-1185">Reference proteome</keyword>
<dbReference type="InterPro" id="IPR030895">
    <property type="entry name" value="T5SS_PEPC_rpt"/>
</dbReference>
<dbReference type="RefSeq" id="WP_184211402.1">
    <property type="nucleotide sequence ID" value="NZ_JACHIF010000009.1"/>
</dbReference>
<dbReference type="Proteomes" id="UP000534294">
    <property type="component" value="Unassembled WGS sequence"/>
</dbReference>
<reference evidence="2 3" key="1">
    <citation type="submission" date="2020-08" db="EMBL/GenBank/DDBJ databases">
        <title>Genomic Encyclopedia of Type Strains, Phase IV (KMG-IV): sequencing the most valuable type-strain genomes for metagenomic binning, comparative biology and taxonomic classification.</title>
        <authorList>
            <person name="Goeker M."/>
        </authorList>
    </citation>
    <scope>NUCLEOTIDE SEQUENCE [LARGE SCALE GENOMIC DNA]</scope>
    <source>
        <strain evidence="2 3">DSM 12251</strain>
    </source>
</reference>
<name>A0A7W8DR71_9BACT</name>
<comment type="caution">
    <text evidence="2">The sequence shown here is derived from an EMBL/GenBank/DDBJ whole genome shotgun (WGS) entry which is preliminary data.</text>
</comment>
<protein>
    <submittedName>
        <fullName evidence="2">T5SS/PEP-CTERM-associated repeat protein</fullName>
    </submittedName>
</protein>
<proteinExistence type="predicted"/>
<evidence type="ECO:0000313" key="2">
    <source>
        <dbReference type="EMBL" id="MBB5039529.1"/>
    </source>
</evidence>
<accession>A0A7W8DR71</accession>
<dbReference type="InterPro" id="IPR013424">
    <property type="entry name" value="Ice-binding_C"/>
</dbReference>
<gene>
    <name evidence="2" type="ORF">HNQ64_003804</name>
</gene>
<dbReference type="NCBIfam" id="TIGR04393">
    <property type="entry name" value="rpt_T5SS_PEPC"/>
    <property type="match status" value="2"/>
</dbReference>
<sequence length="599" mass="60913">MKIRILLYRCLLSILVYAGFSLQAMAQTATWNSTGTGLWTETTKWSWTGTVPGTALPDAATSILLSNGGTISLKDTTQSILGLTMNNGRLEITKDTSGGILGVGGAIVFGSNAGTNSFITVDGLGSEMNKTGATQFHLGSSGTATLTVSNQGKVTSSGTIHVGLGNSAGIGTGILNVNSQGQLITSTTFILGYRGNGTMNVESGGFVKSPNGYIAGYGQDANRVQGTAAVKVSGTGSKWEVGPLFVGHTGTGSLVVEDNGLVASSSTTAIGFYNAGTATGATGPPAPTKYGTGTVTVRTGGQWQSTGAVSIGTTGGTGTLNVASQGRVNVGGGAGAITVGSTGVMNIGGNPLLDASPLAPGLIFAATITGGGFYDTALNFFHNDITGDYHLTKTGLSTGEHVALASTLNVNVLAGTTTLSGTNAGLTGTVTIGGLAGTSARLVTKHAQSLGIGQIVVKDNGTLEIGQNVTTAQMNNLMLEGGSALSLKAHATGGEFAPRLNLSGWLETLVNEGEKITLYLSGTSAITNPELYDWTFLRAQQGIYADVTNLFEVVSDVPGFYVFQREDTLVLGMNALVPEPGRVFLCGLGLAGLGLRRRR</sequence>
<feature type="signal peptide" evidence="1">
    <location>
        <begin position="1"/>
        <end position="26"/>
    </location>
</feature>
<dbReference type="NCBIfam" id="TIGR02595">
    <property type="entry name" value="PEP_CTERM"/>
    <property type="match status" value="1"/>
</dbReference>
<evidence type="ECO:0000256" key="1">
    <source>
        <dbReference type="SAM" id="SignalP"/>
    </source>
</evidence>
<evidence type="ECO:0000313" key="3">
    <source>
        <dbReference type="Proteomes" id="UP000534294"/>
    </source>
</evidence>